<reference evidence="1 2" key="1">
    <citation type="journal article" date="2022" name="Plant J.">
        <title>Chromosome-level genome of Camellia lanceoleosa provides a valuable resource for understanding genome evolution and self-incompatibility.</title>
        <authorList>
            <person name="Gong W."/>
            <person name="Xiao S."/>
            <person name="Wang L."/>
            <person name="Liao Z."/>
            <person name="Chang Y."/>
            <person name="Mo W."/>
            <person name="Hu G."/>
            <person name="Li W."/>
            <person name="Zhao G."/>
            <person name="Zhu H."/>
            <person name="Hu X."/>
            <person name="Ji K."/>
            <person name="Xiang X."/>
            <person name="Song Q."/>
            <person name="Yuan D."/>
            <person name="Jin S."/>
            <person name="Zhang L."/>
        </authorList>
    </citation>
    <scope>NUCLEOTIDE SEQUENCE [LARGE SCALE GENOMIC DNA]</scope>
    <source>
        <strain evidence="1">SQ_2022a</strain>
    </source>
</reference>
<protein>
    <submittedName>
        <fullName evidence="1">Glycerol kinase</fullName>
    </submittedName>
</protein>
<keyword evidence="2" id="KW-1185">Reference proteome</keyword>
<dbReference type="Proteomes" id="UP001060215">
    <property type="component" value="Chromosome 8"/>
</dbReference>
<keyword evidence="1" id="KW-0808">Transferase</keyword>
<organism evidence="1 2">
    <name type="scientific">Camellia lanceoleosa</name>
    <dbReference type="NCBI Taxonomy" id="1840588"/>
    <lineage>
        <taxon>Eukaryota</taxon>
        <taxon>Viridiplantae</taxon>
        <taxon>Streptophyta</taxon>
        <taxon>Embryophyta</taxon>
        <taxon>Tracheophyta</taxon>
        <taxon>Spermatophyta</taxon>
        <taxon>Magnoliopsida</taxon>
        <taxon>eudicotyledons</taxon>
        <taxon>Gunneridae</taxon>
        <taxon>Pentapetalae</taxon>
        <taxon>asterids</taxon>
        <taxon>Ericales</taxon>
        <taxon>Theaceae</taxon>
        <taxon>Camellia</taxon>
    </lineage>
</organism>
<keyword evidence="1" id="KW-0418">Kinase</keyword>
<accession>A0ACC0GJI1</accession>
<gene>
    <name evidence="1" type="ORF">LOK49_LG09G00877</name>
</gene>
<name>A0ACC0GJI1_9ERIC</name>
<evidence type="ECO:0000313" key="1">
    <source>
        <dbReference type="EMBL" id="KAI8001235.1"/>
    </source>
</evidence>
<comment type="caution">
    <text evidence="1">The sequence shown here is derived from an EMBL/GenBank/DDBJ whole genome shotgun (WGS) entry which is preliminary data.</text>
</comment>
<evidence type="ECO:0000313" key="2">
    <source>
        <dbReference type="Proteomes" id="UP001060215"/>
    </source>
</evidence>
<proteinExistence type="predicted"/>
<sequence length="130" mass="14444">MATMLTVDSKAIELTNQRETTVVWSKSTGLHLYNAIVWMDVRTSSIFEFIVDLLAAFGSSSVEKAENTMNSDKAEKTMNSEVEAVEAKAVQDRNPTLSDESKNKENGCHGTLLEFCKHALSPFNAPFPWI</sequence>
<dbReference type="EMBL" id="CM045765">
    <property type="protein sequence ID" value="KAI8001235.1"/>
    <property type="molecule type" value="Genomic_DNA"/>
</dbReference>